<dbReference type="Pfam" id="PF13384">
    <property type="entry name" value="HTH_23"/>
    <property type="match status" value="1"/>
</dbReference>
<evidence type="ECO:0000256" key="1">
    <source>
        <dbReference type="SAM" id="MobiDB-lite"/>
    </source>
</evidence>
<evidence type="ECO:0000313" key="3">
    <source>
        <dbReference type="EMBL" id="WYF44338.1"/>
    </source>
</evidence>
<name>A0AAU6Q136_9DEIO</name>
<feature type="domain" description="Winged helix-turn helix" evidence="2">
    <location>
        <begin position="125"/>
        <end position="175"/>
    </location>
</feature>
<feature type="region of interest" description="Disordered" evidence="1">
    <location>
        <begin position="161"/>
        <end position="225"/>
    </location>
</feature>
<sequence>MAGRSLICFWWSCVVVKASAYHFPDRLLTEDELLQRQRAATTIDERDRWFAIRTLTRQPEYSRAQLADQLGRAKSWLSRIIRLYNEHGPEAIEDRRKGRAGQPPALNAAHRALLDERLQSAPDDGGEWTGSKVAEWIEIQTGRRVDTTTARLYLHRLGYSRQKGRPVHPKAASQEEQLEQQKKFGHWSKNGNSSTRTNESSSGVRTKRGTARKVSSVQRSRILKY</sequence>
<dbReference type="InterPro" id="IPR025959">
    <property type="entry name" value="Winged_HTH_dom"/>
</dbReference>
<dbReference type="Pfam" id="PF13592">
    <property type="entry name" value="HTH_33"/>
    <property type="match status" value="1"/>
</dbReference>
<dbReference type="SUPFAM" id="SSF46689">
    <property type="entry name" value="Homeodomain-like"/>
    <property type="match status" value="1"/>
</dbReference>
<protein>
    <submittedName>
        <fullName evidence="3">Winged helix-turn-helix domain-containing protein</fullName>
    </submittedName>
</protein>
<gene>
    <name evidence="3" type="ORF">WDJ50_13220</name>
</gene>
<feature type="compositionally biased region" description="Polar residues" evidence="1">
    <location>
        <begin position="189"/>
        <end position="204"/>
    </location>
</feature>
<accession>A0AAU6Q136</accession>
<dbReference type="InterPro" id="IPR009057">
    <property type="entry name" value="Homeodomain-like_sf"/>
</dbReference>
<dbReference type="RefSeq" id="WP_339095555.1">
    <property type="nucleotide sequence ID" value="NZ_CP149782.1"/>
</dbReference>
<proteinExistence type="predicted"/>
<dbReference type="AlphaFoldDB" id="A0AAU6Q136"/>
<organism evidence="3">
    <name type="scientific">Deinococcus sp. VB142</name>
    <dbReference type="NCBI Taxonomy" id="3112952"/>
    <lineage>
        <taxon>Bacteria</taxon>
        <taxon>Thermotogati</taxon>
        <taxon>Deinococcota</taxon>
        <taxon>Deinococci</taxon>
        <taxon>Deinococcales</taxon>
        <taxon>Deinococcaceae</taxon>
        <taxon>Deinococcus</taxon>
    </lineage>
</organism>
<evidence type="ECO:0000259" key="2">
    <source>
        <dbReference type="Pfam" id="PF13592"/>
    </source>
</evidence>
<dbReference type="EMBL" id="CP149782">
    <property type="protein sequence ID" value="WYF44338.1"/>
    <property type="molecule type" value="Genomic_DNA"/>
</dbReference>
<reference evidence="3" key="1">
    <citation type="submission" date="2024-03" db="EMBL/GenBank/DDBJ databases">
        <title>Deinococcus weizhi sp. nov., isolated from human skin.</title>
        <authorList>
            <person name="Wei Z."/>
            <person name="Tian F."/>
            <person name="Yang C."/>
            <person name="Xin L.T."/>
            <person name="Wen Z.J."/>
            <person name="Lan K.C."/>
            <person name="Yu L."/>
            <person name="Zhe W."/>
            <person name="Dan F.D."/>
            <person name="Jun W."/>
            <person name="Rui Z."/>
            <person name="Yong X.J."/>
            <person name="Ting Y."/>
            <person name="Wei X."/>
            <person name="Xu Z.G."/>
            <person name="Xin Z."/>
            <person name="Dong F.G."/>
            <person name="Ni X.M."/>
            <person name="Zheng M.G."/>
            <person name="Chun Y."/>
            <person name="Qian W.X."/>
        </authorList>
    </citation>
    <scope>NUCLEOTIDE SEQUENCE</scope>
    <source>
        <strain evidence="3">VB142</strain>
    </source>
</reference>